<evidence type="ECO:0000313" key="1">
    <source>
        <dbReference type="EMBL" id="MCU7552442.1"/>
    </source>
</evidence>
<dbReference type="EMBL" id="JAOTIF010000034">
    <property type="protein sequence ID" value="MCU7552442.1"/>
    <property type="molecule type" value="Genomic_DNA"/>
</dbReference>
<dbReference type="RefSeq" id="WP_279299879.1">
    <property type="nucleotide sequence ID" value="NZ_JAOTIF010000034.1"/>
</dbReference>
<accession>A0A9X3BJ71</accession>
<sequence>MQLSKEIAGVIPQNCDIQILQLKDYYFLFTHVPKSGKYQFWKVDASGNATNMLPLFIGLKVNFKDTNAVVQMNTDNKHVFLMTQVYYESLGRFQIERIKADSMLHFISSKRFVFEFNPEYESLIQMIPADEQHLLLLKRSKNENSENILELMKCDMQYGKMEGTQFSISHNLFAQPSMHFNAADSSIFIYSTVREPLLSSKVQRSLFMCKLNYSLEPMVPATLLKSRGLCSFILVRNLKLNWIYLLDYRLGFIAQGTVKKYKALQV</sequence>
<organism evidence="1 2">
    <name type="scientific">Paraflavisolibacter caeni</name>
    <dbReference type="NCBI Taxonomy" id="2982496"/>
    <lineage>
        <taxon>Bacteria</taxon>
        <taxon>Pseudomonadati</taxon>
        <taxon>Bacteroidota</taxon>
        <taxon>Chitinophagia</taxon>
        <taxon>Chitinophagales</taxon>
        <taxon>Chitinophagaceae</taxon>
        <taxon>Paraflavisolibacter</taxon>
    </lineage>
</organism>
<dbReference type="Proteomes" id="UP001155483">
    <property type="component" value="Unassembled WGS sequence"/>
</dbReference>
<proteinExistence type="predicted"/>
<reference evidence="1" key="2">
    <citation type="submission" date="2023-04" db="EMBL/GenBank/DDBJ databases">
        <title>Paracnuella aquatica gen. nov., sp. nov., a member of the family Chitinophagaceae isolated from a hot spring.</title>
        <authorList>
            <person name="Wang C."/>
        </authorList>
    </citation>
    <scope>NUCLEOTIDE SEQUENCE</scope>
    <source>
        <strain evidence="1">LB-8</strain>
    </source>
</reference>
<comment type="caution">
    <text evidence="1">The sequence shown here is derived from an EMBL/GenBank/DDBJ whole genome shotgun (WGS) entry which is preliminary data.</text>
</comment>
<dbReference type="AlphaFoldDB" id="A0A9X3BJ71"/>
<keyword evidence="2" id="KW-1185">Reference proteome</keyword>
<gene>
    <name evidence="1" type="ORF">OCK74_25205</name>
</gene>
<protein>
    <submittedName>
        <fullName evidence="1">Uncharacterized protein</fullName>
    </submittedName>
</protein>
<evidence type="ECO:0000313" key="2">
    <source>
        <dbReference type="Proteomes" id="UP001155483"/>
    </source>
</evidence>
<name>A0A9X3BJ71_9BACT</name>
<reference evidence="1" key="1">
    <citation type="submission" date="2022-09" db="EMBL/GenBank/DDBJ databases">
        <authorList>
            <person name="Yuan C."/>
            <person name="Ke Z."/>
        </authorList>
    </citation>
    <scope>NUCLEOTIDE SEQUENCE</scope>
    <source>
        <strain evidence="1">LB-8</strain>
    </source>
</reference>